<reference evidence="10 11" key="1">
    <citation type="submission" date="2013-05" db="EMBL/GenBank/DDBJ databases">
        <title>Draft genome of the parasitic nematode Anyclostoma ceylanicum.</title>
        <authorList>
            <person name="Mitreva M."/>
        </authorList>
    </citation>
    <scope>NUCLEOTIDE SEQUENCE [LARGE SCALE GENOMIC DNA]</scope>
</reference>
<evidence type="ECO:0000256" key="4">
    <source>
        <dbReference type="ARBA" id="ARBA00023002"/>
    </source>
</evidence>
<evidence type="ECO:0000313" key="10">
    <source>
        <dbReference type="EMBL" id="EPB79221.1"/>
    </source>
</evidence>
<keyword evidence="2" id="KW-0285">Flavoprotein</keyword>
<protein>
    <recommendedName>
        <fullName evidence="8">L-2-hydroxyglutarate dehydrogenase, mitochondrial</fullName>
        <ecNumber evidence="7">1.1.99.2</ecNumber>
    </recommendedName>
</protein>
<dbReference type="PANTHER" id="PTHR43104:SF2">
    <property type="entry name" value="L-2-HYDROXYGLUTARATE DEHYDROGENASE, MITOCHONDRIAL"/>
    <property type="match status" value="1"/>
</dbReference>
<evidence type="ECO:0000256" key="1">
    <source>
        <dbReference type="ARBA" id="ARBA00001974"/>
    </source>
</evidence>
<keyword evidence="3" id="KW-0274">FAD</keyword>
<dbReference type="Gene3D" id="3.30.9.10">
    <property type="entry name" value="D-Amino Acid Oxidase, subunit A, domain 2"/>
    <property type="match status" value="2"/>
</dbReference>
<dbReference type="Gene3D" id="3.50.50.60">
    <property type="entry name" value="FAD/NAD(P)-binding domain"/>
    <property type="match status" value="1"/>
</dbReference>
<dbReference type="EC" id="1.1.99.2" evidence="7"/>
<organism evidence="10 11">
    <name type="scientific">Ancylostoma ceylanicum</name>
    <dbReference type="NCBI Taxonomy" id="53326"/>
    <lineage>
        <taxon>Eukaryota</taxon>
        <taxon>Metazoa</taxon>
        <taxon>Ecdysozoa</taxon>
        <taxon>Nematoda</taxon>
        <taxon>Chromadorea</taxon>
        <taxon>Rhabditida</taxon>
        <taxon>Rhabditina</taxon>
        <taxon>Rhabditomorpha</taxon>
        <taxon>Strongyloidea</taxon>
        <taxon>Ancylostomatidae</taxon>
        <taxon>Ancylostomatinae</taxon>
        <taxon>Ancylostoma</taxon>
    </lineage>
</organism>
<evidence type="ECO:0000313" key="11">
    <source>
        <dbReference type="Proteomes" id="UP000054495"/>
    </source>
</evidence>
<dbReference type="PANTHER" id="PTHR43104">
    <property type="entry name" value="L-2-HYDROXYGLUTARATE DEHYDROGENASE, MITOCHONDRIAL"/>
    <property type="match status" value="1"/>
</dbReference>
<comment type="catalytic activity">
    <reaction evidence="5">
        <text>(S)-2-hydroxyglutarate + A = 2-oxoglutarate + AH2</text>
        <dbReference type="Rhea" id="RHEA:21252"/>
        <dbReference type="ChEBI" id="CHEBI:13193"/>
        <dbReference type="ChEBI" id="CHEBI:16782"/>
        <dbReference type="ChEBI" id="CHEBI:16810"/>
        <dbReference type="ChEBI" id="CHEBI:17499"/>
        <dbReference type="EC" id="1.1.99.2"/>
    </reaction>
</comment>
<evidence type="ECO:0000259" key="9">
    <source>
        <dbReference type="Pfam" id="PF01266"/>
    </source>
</evidence>
<dbReference type="InterPro" id="IPR006076">
    <property type="entry name" value="FAD-dep_OxRdtase"/>
</dbReference>
<sequence>MADSYSRIKKWEESPVSDRLNAKTIKRFLVTFPAVPTYYALVKTHKIPEGVDLQKLTEKEMKTRPIISSCGGPSDRISWFLTKLLSPLLRNVAAHVINVEEFISALNHCDLPENACYASSDAVSLYTNINNDEAIEAHHIKVATTAASFTLGFTTLQEVSRLSFALKNLFVRAQKNGCKDVKMIDGSQIKEYEPYCKGLKALWSPHTGVVDWGEVARAFAADFEKKGGTPKILTKYLVTCAGLHSDRVARLTGCDPAPKIVPFRGEYLLLRPEKRHIVKTNIYPVPDPRLPFLGVHFTPRMNGDVWLGPNAVLAFKREGYSYFSVSPKDLLESLAYSGMRKLICKYFAFGVKEMYRGIFIGAQVKQLQRFVPDLKRSDVTRGPAGVRAQAMDPQGNLVDDFVFDSGKGPLSKRVLHVRNAPSPGATSSLAIAKMVAKEVKTRFSL</sequence>
<name>A0A0D6M9U0_9BILA</name>
<evidence type="ECO:0000256" key="6">
    <source>
        <dbReference type="ARBA" id="ARBA00037941"/>
    </source>
</evidence>
<keyword evidence="11" id="KW-1185">Reference proteome</keyword>
<evidence type="ECO:0000256" key="2">
    <source>
        <dbReference type="ARBA" id="ARBA00022630"/>
    </source>
</evidence>
<dbReference type="SUPFAM" id="SSF51905">
    <property type="entry name" value="FAD/NAD(P)-binding domain"/>
    <property type="match status" value="1"/>
</dbReference>
<comment type="similarity">
    <text evidence="6">Belongs to the L2HGDH family.</text>
</comment>
<gene>
    <name evidence="10" type="ORF">ANCCEY_01644</name>
</gene>
<proteinExistence type="inferred from homology"/>
<evidence type="ECO:0000256" key="8">
    <source>
        <dbReference type="ARBA" id="ARBA00041137"/>
    </source>
</evidence>
<dbReference type="EMBL" id="KE124797">
    <property type="protein sequence ID" value="EPB79221.1"/>
    <property type="molecule type" value="Genomic_DNA"/>
</dbReference>
<dbReference type="GO" id="GO:0047545">
    <property type="term" value="F:(S)-2-hydroxyglutarate dehydrogenase activity"/>
    <property type="evidence" value="ECO:0007669"/>
    <property type="project" value="UniProtKB-EC"/>
</dbReference>
<accession>A0A0D6M9U0</accession>
<dbReference type="InterPro" id="IPR036188">
    <property type="entry name" value="FAD/NAD-bd_sf"/>
</dbReference>
<dbReference type="AlphaFoldDB" id="A0A0D6M9U0"/>
<dbReference type="Pfam" id="PF01266">
    <property type="entry name" value="DAO"/>
    <property type="match status" value="1"/>
</dbReference>
<comment type="cofactor">
    <cofactor evidence="1">
        <name>FAD</name>
        <dbReference type="ChEBI" id="CHEBI:57692"/>
    </cofactor>
</comment>
<evidence type="ECO:0000256" key="3">
    <source>
        <dbReference type="ARBA" id="ARBA00022827"/>
    </source>
</evidence>
<feature type="domain" description="FAD dependent oxidoreductase" evidence="9">
    <location>
        <begin position="235"/>
        <end position="437"/>
    </location>
</feature>
<evidence type="ECO:0000256" key="7">
    <source>
        <dbReference type="ARBA" id="ARBA00038878"/>
    </source>
</evidence>
<evidence type="ECO:0000256" key="5">
    <source>
        <dbReference type="ARBA" id="ARBA00036066"/>
    </source>
</evidence>
<dbReference type="Proteomes" id="UP000054495">
    <property type="component" value="Unassembled WGS sequence"/>
</dbReference>
<keyword evidence="4" id="KW-0560">Oxidoreductase</keyword>